<keyword evidence="2" id="KW-1133">Transmembrane helix</keyword>
<keyword evidence="2" id="KW-0812">Transmembrane</keyword>
<comment type="caution">
    <text evidence="3">The sequence shown here is derived from an EMBL/GenBank/DDBJ whole genome shotgun (WGS) entry which is preliminary data.</text>
</comment>
<gene>
    <name evidence="3" type="ORF">DPMN_058183</name>
</gene>
<dbReference type="EMBL" id="JAIWYP010000013">
    <property type="protein sequence ID" value="KAH3715472.1"/>
    <property type="molecule type" value="Genomic_DNA"/>
</dbReference>
<feature type="region of interest" description="Disordered" evidence="1">
    <location>
        <begin position="35"/>
        <end position="70"/>
    </location>
</feature>
<reference evidence="3" key="1">
    <citation type="journal article" date="2019" name="bioRxiv">
        <title>The Genome of the Zebra Mussel, Dreissena polymorpha: A Resource for Invasive Species Research.</title>
        <authorList>
            <person name="McCartney M.A."/>
            <person name="Auch B."/>
            <person name="Kono T."/>
            <person name="Mallez S."/>
            <person name="Zhang Y."/>
            <person name="Obille A."/>
            <person name="Becker A."/>
            <person name="Abrahante J.E."/>
            <person name="Garbe J."/>
            <person name="Badalamenti J.P."/>
            <person name="Herman A."/>
            <person name="Mangelson H."/>
            <person name="Liachko I."/>
            <person name="Sullivan S."/>
            <person name="Sone E.D."/>
            <person name="Koren S."/>
            <person name="Silverstein K.A.T."/>
            <person name="Beckman K.B."/>
            <person name="Gohl D.M."/>
        </authorList>
    </citation>
    <scope>NUCLEOTIDE SEQUENCE</scope>
    <source>
        <strain evidence="3">Duluth1</strain>
        <tissue evidence="3">Whole animal</tissue>
    </source>
</reference>
<sequence length="70" mass="8440">MDIPDQKIPVYIGIFYFLCSISHLKTLSRIRQNYPYHNRRDQHRKSTRPRKSTFHPSRSQTAVLRQVRQA</sequence>
<evidence type="ECO:0000313" key="4">
    <source>
        <dbReference type="Proteomes" id="UP000828390"/>
    </source>
</evidence>
<feature type="transmembrane region" description="Helical" evidence="2">
    <location>
        <begin position="6"/>
        <end position="24"/>
    </location>
</feature>
<organism evidence="3 4">
    <name type="scientific">Dreissena polymorpha</name>
    <name type="common">Zebra mussel</name>
    <name type="synonym">Mytilus polymorpha</name>
    <dbReference type="NCBI Taxonomy" id="45954"/>
    <lineage>
        <taxon>Eukaryota</taxon>
        <taxon>Metazoa</taxon>
        <taxon>Spiralia</taxon>
        <taxon>Lophotrochozoa</taxon>
        <taxon>Mollusca</taxon>
        <taxon>Bivalvia</taxon>
        <taxon>Autobranchia</taxon>
        <taxon>Heteroconchia</taxon>
        <taxon>Euheterodonta</taxon>
        <taxon>Imparidentia</taxon>
        <taxon>Neoheterodontei</taxon>
        <taxon>Myida</taxon>
        <taxon>Dreissenoidea</taxon>
        <taxon>Dreissenidae</taxon>
        <taxon>Dreissena</taxon>
    </lineage>
</organism>
<reference evidence="3" key="2">
    <citation type="submission" date="2020-11" db="EMBL/GenBank/DDBJ databases">
        <authorList>
            <person name="McCartney M.A."/>
            <person name="Auch B."/>
            <person name="Kono T."/>
            <person name="Mallez S."/>
            <person name="Becker A."/>
            <person name="Gohl D.M."/>
            <person name="Silverstein K.A.T."/>
            <person name="Koren S."/>
            <person name="Bechman K.B."/>
            <person name="Herman A."/>
            <person name="Abrahante J.E."/>
            <person name="Garbe J."/>
        </authorList>
    </citation>
    <scope>NUCLEOTIDE SEQUENCE</scope>
    <source>
        <strain evidence="3">Duluth1</strain>
        <tissue evidence="3">Whole animal</tissue>
    </source>
</reference>
<evidence type="ECO:0000256" key="2">
    <source>
        <dbReference type="SAM" id="Phobius"/>
    </source>
</evidence>
<feature type="compositionally biased region" description="Basic residues" evidence="1">
    <location>
        <begin position="40"/>
        <end position="53"/>
    </location>
</feature>
<accession>A0A9D4HD91</accession>
<feature type="compositionally biased region" description="Polar residues" evidence="1">
    <location>
        <begin position="54"/>
        <end position="70"/>
    </location>
</feature>
<evidence type="ECO:0000313" key="3">
    <source>
        <dbReference type="EMBL" id="KAH3715472.1"/>
    </source>
</evidence>
<evidence type="ECO:0000256" key="1">
    <source>
        <dbReference type="SAM" id="MobiDB-lite"/>
    </source>
</evidence>
<dbReference type="Proteomes" id="UP000828390">
    <property type="component" value="Unassembled WGS sequence"/>
</dbReference>
<proteinExistence type="predicted"/>
<dbReference type="AlphaFoldDB" id="A0A9D4HD91"/>
<keyword evidence="2" id="KW-0472">Membrane</keyword>
<keyword evidence="4" id="KW-1185">Reference proteome</keyword>
<protein>
    <submittedName>
        <fullName evidence="3">Uncharacterized protein</fullName>
    </submittedName>
</protein>
<name>A0A9D4HD91_DREPO</name>